<evidence type="ECO:0000313" key="3">
    <source>
        <dbReference type="Proteomes" id="UP000292402"/>
    </source>
</evidence>
<organism evidence="2 3">
    <name type="scientific">Alternaria tenuissima</name>
    <dbReference type="NCBI Taxonomy" id="119927"/>
    <lineage>
        <taxon>Eukaryota</taxon>
        <taxon>Fungi</taxon>
        <taxon>Dikarya</taxon>
        <taxon>Ascomycota</taxon>
        <taxon>Pezizomycotina</taxon>
        <taxon>Dothideomycetes</taxon>
        <taxon>Pleosporomycetidae</taxon>
        <taxon>Pleosporales</taxon>
        <taxon>Pleosporineae</taxon>
        <taxon>Pleosporaceae</taxon>
        <taxon>Alternaria</taxon>
        <taxon>Alternaria sect. Alternaria</taxon>
        <taxon>Alternaria alternata complex</taxon>
    </lineage>
</organism>
<accession>A0A4Q4MIU9</accession>
<comment type="caution">
    <text evidence="2">The sequence shown here is derived from an EMBL/GenBank/DDBJ whole genome shotgun (WGS) entry which is preliminary data.</text>
</comment>
<dbReference type="AlphaFoldDB" id="A0A4Q4MIU9"/>
<gene>
    <name evidence="2" type="ORF">AA0114_g4790</name>
</gene>
<feature type="region of interest" description="Disordered" evidence="1">
    <location>
        <begin position="35"/>
        <end position="64"/>
    </location>
</feature>
<dbReference type="Proteomes" id="UP000292402">
    <property type="component" value="Unassembled WGS sequence"/>
</dbReference>
<protein>
    <submittedName>
        <fullName evidence="2">Uncharacterized protein</fullName>
    </submittedName>
</protein>
<reference evidence="3" key="1">
    <citation type="journal article" date="2019" name="bioRxiv">
        <title>Genomics, evolutionary history and diagnostics of the Alternaria alternata species group including apple and Asian pear pathotypes.</title>
        <authorList>
            <person name="Armitage A.D."/>
            <person name="Cockerton H.M."/>
            <person name="Sreenivasaprasad S."/>
            <person name="Woodhall J.W."/>
            <person name="Lane C.R."/>
            <person name="Harrison R.J."/>
            <person name="Clarkson J.P."/>
        </authorList>
    </citation>
    <scope>NUCLEOTIDE SEQUENCE [LARGE SCALE GENOMIC DNA]</scope>
    <source>
        <strain evidence="3">FERA 1082</strain>
    </source>
</reference>
<proteinExistence type="predicted"/>
<name>A0A4Q4MIU9_9PLEO</name>
<sequence>MAVAMPSFSVTTPNPKSRLLESLIRHVSAPVSPLTLESRRPSEGNFGANHQHTLPSPKSLRTTSRSKHDLLGELSWAQSLAARLRRDRDNWRTLTLKQEQDLKAAHQDLEDQARSISGMEQEMAKLRFRHEEDTIAGGQLYSRFHVLISKHDKLVDQFNDTMRTVARLKKSDRTKGKVQQRNLRLKATLQRYTSQGTSAATQAAADTESTLREALALANERIEELETKGEVMLDALERRNDSCGSDDEGELERGDIEAGLLGAEVVFRSVLEDESFKEQKEIWLDLLND</sequence>
<evidence type="ECO:0000313" key="2">
    <source>
        <dbReference type="EMBL" id="RYN52724.1"/>
    </source>
</evidence>
<evidence type="ECO:0000256" key="1">
    <source>
        <dbReference type="SAM" id="MobiDB-lite"/>
    </source>
</evidence>
<dbReference type="EMBL" id="PDXA01000013">
    <property type="protein sequence ID" value="RYN52724.1"/>
    <property type="molecule type" value="Genomic_DNA"/>
</dbReference>
<feature type="compositionally biased region" description="Polar residues" evidence="1">
    <location>
        <begin position="48"/>
        <end position="63"/>
    </location>
</feature>